<comment type="caution">
    <text evidence="1">The sequence shown here is derived from an EMBL/GenBank/DDBJ whole genome shotgun (WGS) entry which is preliminary data.</text>
</comment>
<evidence type="ECO:0000313" key="2">
    <source>
        <dbReference type="Proteomes" id="UP001172708"/>
    </source>
</evidence>
<proteinExistence type="predicted"/>
<name>A0ABT8GG21_9MICO</name>
<keyword evidence="2" id="KW-1185">Reference proteome</keyword>
<organism evidence="1 2">
    <name type="scientific">Demequina muriae</name>
    <dbReference type="NCBI Taxonomy" id="3051664"/>
    <lineage>
        <taxon>Bacteria</taxon>
        <taxon>Bacillati</taxon>
        <taxon>Actinomycetota</taxon>
        <taxon>Actinomycetes</taxon>
        <taxon>Micrococcales</taxon>
        <taxon>Demequinaceae</taxon>
        <taxon>Demequina</taxon>
    </lineage>
</organism>
<dbReference type="RefSeq" id="WP_301141760.1">
    <property type="nucleotide sequence ID" value="NZ_JAUHQA010000001.1"/>
</dbReference>
<dbReference type="Proteomes" id="UP001172708">
    <property type="component" value="Unassembled WGS sequence"/>
</dbReference>
<accession>A0ABT8GG21</accession>
<gene>
    <name evidence="1" type="ORF">QQX02_05535</name>
</gene>
<sequence length="41" mass="4790">MSRRSEARDDALFAELFATSITSVILEDPSIVLKNYWECRR</sequence>
<evidence type="ECO:0000313" key="1">
    <source>
        <dbReference type="EMBL" id="MDN4480383.1"/>
    </source>
</evidence>
<reference evidence="1" key="1">
    <citation type="submission" date="2023-06" db="EMBL/GenBank/DDBJ databases">
        <title>Egi l300058.</title>
        <authorList>
            <person name="Gao L."/>
            <person name="Fang B.-Z."/>
            <person name="Li W.-J."/>
        </authorList>
    </citation>
    <scope>NUCLEOTIDE SEQUENCE</scope>
    <source>
        <strain evidence="1">EGI L300058</strain>
    </source>
</reference>
<protein>
    <submittedName>
        <fullName evidence="1">Uncharacterized protein</fullName>
    </submittedName>
</protein>
<dbReference type="EMBL" id="JAUHQA010000001">
    <property type="protein sequence ID" value="MDN4480383.1"/>
    <property type="molecule type" value="Genomic_DNA"/>
</dbReference>